<sequence length="470" mass="48515">MQIQYKNCLFSILILFFSHCVLLFPEGKSQTDFSSFAFLFGLVGGSPSSSQNLSPGTAVDLSGDGSPDGTLVDSDGDGISDGIILTGRTAPNLLLIDTNGDGIPDAVDSNGDGLPDYYISPNPPGFLTTAPGGTGNPVVIIVDSNGNPLGFDTDGDGTPNDTAIVTILSDTTPPTITSSLSAGTFSTTQTTTLTCSDNKAPGFIVYTLDGTTPAFFPKTGTVITKSSQAVSLSMEGTYTLQAICRDLAGNVSIPISIVYTIDPPDAPAFVTAQAGGTSAFVQWWPVAGATSYTVYYSTSPGVTTASTSFGPVTNPYAMVTGLTGGVLYYFRVVANKSGVSSVVSLLDVMAYTTTTPLGTSTTGTHVDISVGQGTNSGRLPNPIIDYINGKLLVVTLNEANDSKLSLFRCNLDGTSCSHTDISAGQGFNAALFASPVIDHINGKLLVPAQNYANDSKLGLFKCNLDGTSCT</sequence>
<dbReference type="OrthoDB" id="343463at2"/>
<dbReference type="SUPFAM" id="SSF49265">
    <property type="entry name" value="Fibronectin type III"/>
    <property type="match status" value="1"/>
</dbReference>
<protein>
    <submittedName>
        <fullName evidence="2">Fibronectin type III domain-containing protein</fullName>
    </submittedName>
</protein>
<dbReference type="CDD" id="cd00063">
    <property type="entry name" value="FN3"/>
    <property type="match status" value="1"/>
</dbReference>
<comment type="caution">
    <text evidence="2">The sequence shown here is derived from an EMBL/GenBank/DDBJ whole genome shotgun (WGS) entry which is preliminary data.</text>
</comment>
<dbReference type="InterPro" id="IPR028974">
    <property type="entry name" value="TSP_type-3_rpt"/>
</dbReference>
<evidence type="ECO:0000313" key="3">
    <source>
        <dbReference type="Proteomes" id="UP000297891"/>
    </source>
</evidence>
<evidence type="ECO:0000313" key="2">
    <source>
        <dbReference type="EMBL" id="TGK95721.1"/>
    </source>
</evidence>
<name>A0A5F1Z8M9_9LEPT</name>
<evidence type="ECO:0000259" key="1">
    <source>
        <dbReference type="PROSITE" id="PS50853"/>
    </source>
</evidence>
<dbReference type="EMBL" id="RQFP01000001">
    <property type="protein sequence ID" value="TGK95721.1"/>
    <property type="molecule type" value="Genomic_DNA"/>
</dbReference>
<keyword evidence="3" id="KW-1185">Reference proteome</keyword>
<dbReference type="PROSITE" id="PS50853">
    <property type="entry name" value="FN3"/>
    <property type="match status" value="1"/>
</dbReference>
<dbReference type="Gene3D" id="2.60.40.10">
    <property type="entry name" value="Immunoglobulins"/>
    <property type="match status" value="1"/>
</dbReference>
<dbReference type="InterPro" id="IPR013783">
    <property type="entry name" value="Ig-like_fold"/>
</dbReference>
<accession>A0A5F1Z8M9</accession>
<dbReference type="InterPro" id="IPR059177">
    <property type="entry name" value="GH29D-like_dom"/>
</dbReference>
<dbReference type="InterPro" id="IPR003961">
    <property type="entry name" value="FN3_dom"/>
</dbReference>
<gene>
    <name evidence="2" type="ORF">EHQ30_03540</name>
</gene>
<dbReference type="InterPro" id="IPR036116">
    <property type="entry name" value="FN3_sf"/>
</dbReference>
<dbReference type="AlphaFoldDB" id="A0A5F1Z8M9"/>
<dbReference type="Proteomes" id="UP000297891">
    <property type="component" value="Unassembled WGS sequence"/>
</dbReference>
<reference evidence="2" key="1">
    <citation type="journal article" date="2019" name="PLoS Negl. Trop. Dis.">
        <title>Revisiting the worldwide diversity of Leptospira species in the environment.</title>
        <authorList>
            <person name="Vincent A.T."/>
            <person name="Schiettekatte O."/>
            <person name="Bourhy P."/>
            <person name="Veyrier F.J."/>
            <person name="Picardeau M."/>
        </authorList>
    </citation>
    <scope>NUCLEOTIDE SEQUENCE [LARGE SCALE GENOMIC DNA]</scope>
    <source>
        <strain evidence="2">201800277</strain>
    </source>
</reference>
<organism evidence="2 3">
    <name type="scientific">Leptospira brenneri</name>
    <dbReference type="NCBI Taxonomy" id="2023182"/>
    <lineage>
        <taxon>Bacteria</taxon>
        <taxon>Pseudomonadati</taxon>
        <taxon>Spirochaetota</taxon>
        <taxon>Spirochaetia</taxon>
        <taxon>Leptospirales</taxon>
        <taxon>Leptospiraceae</taxon>
        <taxon>Leptospira</taxon>
    </lineage>
</organism>
<dbReference type="SMART" id="SM00060">
    <property type="entry name" value="FN3"/>
    <property type="match status" value="1"/>
</dbReference>
<dbReference type="Pfam" id="PF13290">
    <property type="entry name" value="CHB_HEX_C_1"/>
    <property type="match status" value="1"/>
</dbReference>
<dbReference type="Gene3D" id="4.10.1080.10">
    <property type="entry name" value="TSP type-3 repeat"/>
    <property type="match status" value="1"/>
</dbReference>
<feature type="domain" description="Fibronectin type-III" evidence="1">
    <location>
        <begin position="263"/>
        <end position="358"/>
    </location>
</feature>
<proteinExistence type="predicted"/>
<dbReference type="GO" id="GO:0005509">
    <property type="term" value="F:calcium ion binding"/>
    <property type="evidence" value="ECO:0007669"/>
    <property type="project" value="InterPro"/>
</dbReference>